<feature type="domain" description="Peptidase C39" evidence="2">
    <location>
        <begin position="54"/>
        <end position="184"/>
    </location>
</feature>
<keyword evidence="1" id="KW-0732">Signal</keyword>
<evidence type="ECO:0000313" key="4">
    <source>
        <dbReference type="Proteomes" id="UP000735592"/>
    </source>
</evidence>
<dbReference type="RefSeq" id="WP_155433836.1">
    <property type="nucleotide sequence ID" value="NZ_JBHLXK010000003.1"/>
</dbReference>
<dbReference type="PROSITE" id="PS50990">
    <property type="entry name" value="PEPTIDASE_C39"/>
    <property type="match status" value="1"/>
</dbReference>
<dbReference type="CDD" id="cd02423">
    <property type="entry name" value="Peptidase_C39G"/>
    <property type="match status" value="1"/>
</dbReference>
<sequence>MKTSALISFGVGALLLCAGTRPAVAADLALPGGGSVSVAVTDMKAARFLTTVHQQTDFSCGSAALATLLTFHYGRPTTEQQVFDAMYAQGDQQRIRQQGFSLLDMQRLLASQGLIADGYQQPLDKLEQAGLPAIVRIVEQGYAHFVVIKGIQGGRILLGDPASGTRAMSRVAFERIWQDGLLFVIHEWPGQPRFNLATDWRVVPQVRLAGAMSDVIPAMSVLPKTGSGNF</sequence>
<dbReference type="Proteomes" id="UP000735592">
    <property type="component" value="Unassembled WGS sequence"/>
</dbReference>
<keyword evidence="4" id="KW-1185">Reference proteome</keyword>
<name>A0ABW9SL28_9BURK</name>
<feature type="chain" id="PRO_5047032499" evidence="1">
    <location>
        <begin position="26"/>
        <end position="230"/>
    </location>
</feature>
<gene>
    <name evidence="3" type="ORF">GM655_07140</name>
</gene>
<dbReference type="Pfam" id="PF03412">
    <property type="entry name" value="Peptidase_C39"/>
    <property type="match status" value="1"/>
</dbReference>
<evidence type="ECO:0000313" key="3">
    <source>
        <dbReference type="EMBL" id="MTW32595.1"/>
    </source>
</evidence>
<protein>
    <submittedName>
        <fullName evidence="3">Peptidase C39</fullName>
    </submittedName>
</protein>
<accession>A0ABW9SL28</accession>
<reference evidence="3 4" key="1">
    <citation type="submission" date="2019-11" db="EMBL/GenBank/DDBJ databases">
        <title>Type strains purchased from KCTC, JCM and DSMZ.</title>
        <authorList>
            <person name="Lu H."/>
        </authorList>
    </citation>
    <scope>NUCLEOTIDE SEQUENCE [LARGE SCALE GENOMIC DNA]</scope>
    <source>
        <strain evidence="3 4">DSM 103461</strain>
    </source>
</reference>
<comment type="caution">
    <text evidence="3">The sequence shown here is derived from an EMBL/GenBank/DDBJ whole genome shotgun (WGS) entry which is preliminary data.</text>
</comment>
<dbReference type="EMBL" id="WNKW01000001">
    <property type="protein sequence ID" value="MTW32595.1"/>
    <property type="molecule type" value="Genomic_DNA"/>
</dbReference>
<evidence type="ECO:0000256" key="1">
    <source>
        <dbReference type="SAM" id="SignalP"/>
    </source>
</evidence>
<evidence type="ECO:0000259" key="2">
    <source>
        <dbReference type="PROSITE" id="PS50990"/>
    </source>
</evidence>
<feature type="signal peptide" evidence="1">
    <location>
        <begin position="1"/>
        <end position="25"/>
    </location>
</feature>
<proteinExistence type="predicted"/>
<dbReference type="InterPro" id="IPR005074">
    <property type="entry name" value="Peptidase_C39"/>
</dbReference>
<organism evidence="3 4">
    <name type="scientific">Pseudoduganella danionis</name>
    <dbReference type="NCBI Taxonomy" id="1890295"/>
    <lineage>
        <taxon>Bacteria</taxon>
        <taxon>Pseudomonadati</taxon>
        <taxon>Pseudomonadota</taxon>
        <taxon>Betaproteobacteria</taxon>
        <taxon>Burkholderiales</taxon>
        <taxon>Oxalobacteraceae</taxon>
        <taxon>Telluria group</taxon>
        <taxon>Pseudoduganella</taxon>
    </lineage>
</organism>
<dbReference type="Gene3D" id="3.90.70.10">
    <property type="entry name" value="Cysteine proteinases"/>
    <property type="match status" value="1"/>
</dbReference>